<dbReference type="EMBL" id="WJEE01000014">
    <property type="protein sequence ID" value="MRI66340.1"/>
    <property type="molecule type" value="Genomic_DNA"/>
</dbReference>
<evidence type="ECO:0000313" key="3">
    <source>
        <dbReference type="Proteomes" id="UP000435187"/>
    </source>
</evidence>
<feature type="transmembrane region" description="Helical" evidence="1">
    <location>
        <begin position="350"/>
        <end position="375"/>
    </location>
</feature>
<keyword evidence="1" id="KW-0812">Transmembrane</keyword>
<feature type="transmembrane region" description="Helical" evidence="1">
    <location>
        <begin position="278"/>
        <end position="297"/>
    </location>
</feature>
<comment type="caution">
    <text evidence="2">The sequence shown here is derived from an EMBL/GenBank/DDBJ whole genome shotgun (WGS) entry which is preliminary data.</text>
</comment>
<keyword evidence="1" id="KW-1133">Transmembrane helix</keyword>
<protein>
    <submittedName>
        <fullName evidence="2">Uncharacterized protein</fullName>
    </submittedName>
</protein>
<reference evidence="2 3" key="1">
    <citation type="submission" date="2019-10" db="EMBL/GenBank/DDBJ databases">
        <title>Gracilibacillus salitolerans sp. nov., a moderate halophile isolated from a saline soil in northwest China.</title>
        <authorList>
            <person name="Gan L."/>
        </authorList>
    </citation>
    <scope>NUCLEOTIDE SEQUENCE [LARGE SCALE GENOMIC DNA]</scope>
    <source>
        <strain evidence="2 3">TP2-8</strain>
    </source>
</reference>
<accession>A0A6N7R026</accession>
<dbReference type="RefSeq" id="WP_153835079.1">
    <property type="nucleotide sequence ID" value="NZ_JBHUMW010000056.1"/>
</dbReference>
<feature type="transmembrane region" description="Helical" evidence="1">
    <location>
        <begin position="242"/>
        <end position="266"/>
    </location>
</feature>
<proteinExistence type="predicted"/>
<gene>
    <name evidence="2" type="ORF">GH885_08250</name>
</gene>
<name>A0A6N7R026_9BACI</name>
<evidence type="ECO:0000313" key="2">
    <source>
        <dbReference type="EMBL" id="MRI66340.1"/>
    </source>
</evidence>
<dbReference type="Proteomes" id="UP000435187">
    <property type="component" value="Unassembled WGS sequence"/>
</dbReference>
<organism evidence="2 3">
    <name type="scientific">Gracilibacillus thailandensis</name>
    <dbReference type="NCBI Taxonomy" id="563735"/>
    <lineage>
        <taxon>Bacteria</taxon>
        <taxon>Bacillati</taxon>
        <taxon>Bacillota</taxon>
        <taxon>Bacilli</taxon>
        <taxon>Bacillales</taxon>
        <taxon>Bacillaceae</taxon>
        <taxon>Gracilibacillus</taxon>
    </lineage>
</organism>
<feature type="transmembrane region" description="Helical" evidence="1">
    <location>
        <begin position="21"/>
        <end position="44"/>
    </location>
</feature>
<keyword evidence="3" id="KW-1185">Reference proteome</keyword>
<evidence type="ECO:0000256" key="1">
    <source>
        <dbReference type="SAM" id="Phobius"/>
    </source>
</evidence>
<dbReference type="AlphaFoldDB" id="A0A6N7R026"/>
<feature type="transmembrane region" description="Helical" evidence="1">
    <location>
        <begin position="50"/>
        <end position="70"/>
    </location>
</feature>
<keyword evidence="1" id="KW-0472">Membrane</keyword>
<feature type="transmembrane region" description="Helical" evidence="1">
    <location>
        <begin position="309"/>
        <end position="330"/>
    </location>
</feature>
<sequence>MEDDKKVTFKHEVKMGSKIAVKILTGIFLLIAVAILLLSINLFFSVDGQGVGIFMFFLSFVFFCLTKFSYDQMKQMKESKEVYEFREDEMYYWYEEKNQNITIESTISYDQVKTVYLARGHHLFPNQPSSMKVKIFPILVMEYEQDGELYYIGRGMDPVKMAKVLNLIPVTIPLKAIEYDLTHTPMLLMPEIVRTSELIPVPREGMVELPFPVHGSFPSSPPVWEPNHVKKKKQKREDRSRWIRDGAVGIAVTVLFFIVLFIMPNWEILEDGTFDEDGIIHLSYGIVILLFVFLRHFIIHKDMYPILKVFIYVGLIGGTFVIGGLLATILMETPEEFINAIVTEAFLSVIVIGVAYIVHLFVFFIWFLLFLAGVVGKGD</sequence>